<dbReference type="InterPro" id="IPR036865">
    <property type="entry name" value="CRAL-TRIO_dom_sf"/>
</dbReference>
<dbReference type="PANTHER" id="PTHR45824:SF29">
    <property type="entry name" value="GH16843P"/>
    <property type="match status" value="1"/>
</dbReference>
<accession>A0A0J9SH17</accession>
<sequence length="537" mass="62130">MSDCESFISIDNTNNDETAASEGKQPLNLDKFLDYDMDFINEADRYKYVGADITQRYDYFDIKNEQVAFLQGDDLHYSNVALGNRKKEQVNTFMKIKKELYTIAYKNYKYKMGESVGTEKVTLGEEIDSAGEIAAEGTAASPTDVFTKGKERGKKAYDLLNNDLGAVLGNKIEDTYNEIKSSVNWLGNFFSNNEQNDEKKKINIFYSDLYFLSDMTILRFLDTYDYNLLKTSNKIIKFILWRQMTISIFNKSQWKIKRGTSSMERGKEEAMAAAAVTKSSANQLSANPLGAAGDRDNAFINPVHIKDILMKTNIFRCGCDKKARPMLYIKIQEKLNMQEDELFLLLVYHVDMCMNSIDYSKCYEEKGKANAGSDPTEGKTHFDESALQLVIIVDCQKFELNNMISVDCIKKIINIFNEFYTDVLYRIYIINVPTFFKKVWSLFNMFIDNHTLKKIIFINKKNINFMYDHIDAHVMKHFDKHADKDKEKDKEKEKAASDDSSIFFPSTSLYYKYDEMYYKKLVGYVDAWVGQMVQANH</sequence>
<dbReference type="PANTHER" id="PTHR45824">
    <property type="entry name" value="GH16843P"/>
    <property type="match status" value="1"/>
</dbReference>
<dbReference type="OrthoDB" id="75724at2759"/>
<name>A0A0J9SH17_PLAVI</name>
<dbReference type="CDD" id="cd00170">
    <property type="entry name" value="SEC14"/>
    <property type="match status" value="1"/>
</dbReference>
<evidence type="ECO:0000313" key="3">
    <source>
        <dbReference type="Proteomes" id="UP000053562"/>
    </source>
</evidence>
<dbReference type="Pfam" id="PF00650">
    <property type="entry name" value="CRAL_TRIO"/>
    <property type="match status" value="1"/>
</dbReference>
<evidence type="ECO:0000259" key="1">
    <source>
        <dbReference type="PROSITE" id="PS50191"/>
    </source>
</evidence>
<dbReference type="SUPFAM" id="SSF52087">
    <property type="entry name" value="CRAL/TRIO domain"/>
    <property type="match status" value="1"/>
</dbReference>
<proteinExistence type="predicted"/>
<dbReference type="Gene3D" id="3.40.525.10">
    <property type="entry name" value="CRAL-TRIO lipid binding domain"/>
    <property type="match status" value="1"/>
</dbReference>
<dbReference type="GO" id="GO:0008526">
    <property type="term" value="F:phosphatidylinositol transfer activity"/>
    <property type="evidence" value="ECO:0007669"/>
    <property type="project" value="TreeGrafter"/>
</dbReference>
<reference evidence="2 3" key="1">
    <citation type="submission" date="2011-08" db="EMBL/GenBank/DDBJ databases">
        <title>The Genome Sequence of Plasmodium vivax India VII.</title>
        <authorList>
            <consortium name="The Broad Institute Genome Sequencing Platform"/>
            <consortium name="The Broad Institute Genome Sequencing Center for Infectious Disease"/>
            <person name="Neafsey D."/>
            <person name="Carlton J."/>
            <person name="Barnwell J."/>
            <person name="Collins W."/>
            <person name="Escalante A."/>
            <person name="Mullikin J."/>
            <person name="Saul A."/>
            <person name="Guigo R."/>
            <person name="Camara F."/>
            <person name="Young S.K."/>
            <person name="Zeng Q."/>
            <person name="Gargeya S."/>
            <person name="Fitzgerald M."/>
            <person name="Haas B."/>
            <person name="Abouelleil A."/>
            <person name="Alvarado L."/>
            <person name="Arachchi H.M."/>
            <person name="Berlin A."/>
            <person name="Brown A."/>
            <person name="Chapman S.B."/>
            <person name="Chen Z."/>
            <person name="Dunbar C."/>
            <person name="Freedman E."/>
            <person name="Gearin G."/>
            <person name="Gellesch M."/>
            <person name="Goldberg J."/>
            <person name="Griggs A."/>
            <person name="Gujja S."/>
            <person name="Heiman D."/>
            <person name="Howarth C."/>
            <person name="Larson L."/>
            <person name="Lui A."/>
            <person name="MacDonald P.J.P."/>
            <person name="Montmayeur A."/>
            <person name="Murphy C."/>
            <person name="Neiman D."/>
            <person name="Pearson M."/>
            <person name="Priest M."/>
            <person name="Roberts A."/>
            <person name="Saif S."/>
            <person name="Shea T."/>
            <person name="Shenoy N."/>
            <person name="Sisk P."/>
            <person name="Stolte C."/>
            <person name="Sykes S."/>
            <person name="Wortman J."/>
            <person name="Nusbaum C."/>
            <person name="Birren B."/>
        </authorList>
    </citation>
    <scope>NUCLEOTIDE SEQUENCE [LARGE SCALE GENOMIC DNA]</scope>
    <source>
        <strain evidence="2 3">India VII</strain>
    </source>
</reference>
<evidence type="ECO:0000313" key="2">
    <source>
        <dbReference type="EMBL" id="KMZ81272.1"/>
    </source>
</evidence>
<organism evidence="2 3">
    <name type="scientific">Plasmodium vivax India VII</name>
    <dbReference type="NCBI Taxonomy" id="1077284"/>
    <lineage>
        <taxon>Eukaryota</taxon>
        <taxon>Sar</taxon>
        <taxon>Alveolata</taxon>
        <taxon>Apicomplexa</taxon>
        <taxon>Aconoidasida</taxon>
        <taxon>Haemosporida</taxon>
        <taxon>Plasmodiidae</taxon>
        <taxon>Plasmodium</taxon>
        <taxon>Plasmodium (Plasmodium)</taxon>
    </lineage>
</organism>
<dbReference type="PROSITE" id="PS50191">
    <property type="entry name" value="CRAL_TRIO"/>
    <property type="match status" value="1"/>
</dbReference>
<dbReference type="Proteomes" id="UP000053562">
    <property type="component" value="Unassembled WGS sequence"/>
</dbReference>
<dbReference type="SMART" id="SM00516">
    <property type="entry name" value="SEC14"/>
    <property type="match status" value="1"/>
</dbReference>
<dbReference type="AlphaFoldDB" id="A0A0J9SH17"/>
<dbReference type="EMBL" id="KQ234249">
    <property type="protein sequence ID" value="KMZ81272.1"/>
    <property type="molecule type" value="Genomic_DNA"/>
</dbReference>
<gene>
    <name evidence="2" type="ORF">PVIIG_04858</name>
</gene>
<protein>
    <recommendedName>
        <fullName evidence="1">CRAL-TRIO domain-containing protein</fullName>
    </recommendedName>
</protein>
<feature type="domain" description="CRAL-TRIO" evidence="1">
    <location>
        <begin position="296"/>
        <end position="490"/>
    </location>
</feature>
<dbReference type="InterPro" id="IPR001251">
    <property type="entry name" value="CRAL-TRIO_dom"/>
</dbReference>
<dbReference type="InterPro" id="IPR052578">
    <property type="entry name" value="PI_Transfer_CRAL-TRIO"/>
</dbReference>